<evidence type="ECO:0000313" key="2">
    <source>
        <dbReference type="EMBL" id="KAK2950136.1"/>
    </source>
</evidence>
<dbReference type="EMBL" id="JARBJD010000142">
    <property type="protein sequence ID" value="KAK2950136.1"/>
    <property type="molecule type" value="Genomic_DNA"/>
</dbReference>
<reference evidence="2 3" key="1">
    <citation type="journal article" date="2022" name="bioRxiv">
        <title>Genomics of Preaxostyla Flagellates Illuminates Evolutionary Transitions and the Path Towards Mitochondrial Loss.</title>
        <authorList>
            <person name="Novak L.V.F."/>
            <person name="Treitli S.C."/>
            <person name="Pyrih J."/>
            <person name="Halakuc P."/>
            <person name="Pipaliya S.V."/>
            <person name="Vacek V."/>
            <person name="Brzon O."/>
            <person name="Soukal P."/>
            <person name="Eme L."/>
            <person name="Dacks J.B."/>
            <person name="Karnkowska A."/>
            <person name="Elias M."/>
            <person name="Hampl V."/>
        </authorList>
    </citation>
    <scope>NUCLEOTIDE SEQUENCE [LARGE SCALE GENOMIC DNA]</scope>
    <source>
        <strain evidence="2">NAU3</strain>
        <tissue evidence="2">Gut</tissue>
    </source>
</reference>
<feature type="region of interest" description="Disordered" evidence="1">
    <location>
        <begin position="76"/>
        <end position="138"/>
    </location>
</feature>
<feature type="compositionally biased region" description="Pro residues" evidence="1">
    <location>
        <begin position="78"/>
        <end position="94"/>
    </location>
</feature>
<organism evidence="2 3">
    <name type="scientific">Blattamonas nauphoetae</name>
    <dbReference type="NCBI Taxonomy" id="2049346"/>
    <lineage>
        <taxon>Eukaryota</taxon>
        <taxon>Metamonada</taxon>
        <taxon>Preaxostyla</taxon>
        <taxon>Oxymonadida</taxon>
        <taxon>Blattamonas</taxon>
    </lineage>
</organism>
<dbReference type="Proteomes" id="UP001281761">
    <property type="component" value="Unassembled WGS sequence"/>
</dbReference>
<evidence type="ECO:0000313" key="3">
    <source>
        <dbReference type="Proteomes" id="UP001281761"/>
    </source>
</evidence>
<keyword evidence="3" id="KW-1185">Reference proteome</keyword>
<proteinExistence type="predicted"/>
<protein>
    <submittedName>
        <fullName evidence="2">Uncharacterized protein</fullName>
    </submittedName>
</protein>
<accession>A0ABQ9XC92</accession>
<sequence length="217" mass="23877">MNSAQQPARSWNALLLNPHEPTIRIIVQCAGTGRKRFGMIGRCDHRIHGRSRSLFIRRPRPPTPLCLSLNNHTLPLPSASPSPPTPSHSPLPLPHHPHHPTPLCLSLSTHTLPLSSASPSTTTPSHSPLPLPQQPHPPTPLCLSPHLMTCHMTEARKINSRLMFLLRTENGTQSRLQPSHSAVLSSHFALCPVRAELRIWFTNLPPSSPHSPSPLSI</sequence>
<gene>
    <name evidence="2" type="ORF">BLNAU_14938</name>
</gene>
<evidence type="ECO:0000256" key="1">
    <source>
        <dbReference type="SAM" id="MobiDB-lite"/>
    </source>
</evidence>
<comment type="caution">
    <text evidence="2">The sequence shown here is derived from an EMBL/GenBank/DDBJ whole genome shotgun (WGS) entry which is preliminary data.</text>
</comment>
<feature type="compositionally biased region" description="Low complexity" evidence="1">
    <location>
        <begin position="101"/>
        <end position="126"/>
    </location>
</feature>
<name>A0ABQ9XC92_9EUKA</name>
<feature type="compositionally biased region" description="Pro residues" evidence="1">
    <location>
        <begin position="127"/>
        <end position="138"/>
    </location>
</feature>